<gene>
    <name evidence="1" type="ORF">H634G_08276</name>
</gene>
<organism evidence="1 2">
    <name type="scientific">Metarhizium anisopliae BRIP 53293</name>
    <dbReference type="NCBI Taxonomy" id="1291518"/>
    <lineage>
        <taxon>Eukaryota</taxon>
        <taxon>Fungi</taxon>
        <taxon>Dikarya</taxon>
        <taxon>Ascomycota</taxon>
        <taxon>Pezizomycotina</taxon>
        <taxon>Sordariomycetes</taxon>
        <taxon>Hypocreomycetidae</taxon>
        <taxon>Hypocreales</taxon>
        <taxon>Clavicipitaceae</taxon>
        <taxon>Metarhizium</taxon>
    </lineage>
</organism>
<dbReference type="EMBL" id="KE384744">
    <property type="protein sequence ID" value="KJK76385.1"/>
    <property type="molecule type" value="Genomic_DNA"/>
</dbReference>
<name>A0A0D9NUV9_METAN</name>
<keyword evidence="2" id="KW-1185">Reference proteome</keyword>
<sequence>MSVAFQVTGIQRPAKKWEEDFGAGWVQFKTEGHEKYGMILAHVGPHDPTRFWDSIRVKMVGTFGIAGFHEYHDCGYLILAVNTWMHETPRVPQPCHELSYLQKRRVLDVLLENKAIWLKHYYL</sequence>
<reference evidence="2" key="1">
    <citation type="journal article" date="2014" name="BMC Genomics">
        <title>The genome sequence of the biocontrol fungus Metarhizium anisopliae and comparative genomics of Metarhizium species.</title>
        <authorList>
            <person name="Pattemore J.A."/>
            <person name="Hane J.K."/>
            <person name="Williams A.H."/>
            <person name="Wilson B.A."/>
            <person name="Stodart B.J."/>
            <person name="Ash G.J."/>
        </authorList>
    </citation>
    <scope>NUCLEOTIDE SEQUENCE [LARGE SCALE GENOMIC DNA]</scope>
    <source>
        <strain evidence="2">BRIP 53293</strain>
    </source>
</reference>
<protein>
    <submittedName>
        <fullName evidence="1">Uncharacterized protein</fullName>
    </submittedName>
</protein>
<proteinExistence type="predicted"/>
<dbReference type="Proteomes" id="UP000054544">
    <property type="component" value="Unassembled WGS sequence"/>
</dbReference>
<evidence type="ECO:0000313" key="2">
    <source>
        <dbReference type="Proteomes" id="UP000054544"/>
    </source>
</evidence>
<dbReference type="AlphaFoldDB" id="A0A0D9NUV9"/>
<accession>A0A0D9NUV9</accession>
<evidence type="ECO:0000313" key="1">
    <source>
        <dbReference type="EMBL" id="KJK76385.1"/>
    </source>
</evidence>